<accession>A0AAN6J1P1</accession>
<dbReference type="AlphaFoldDB" id="A0AAN6J1P1"/>
<feature type="compositionally biased region" description="Basic and acidic residues" evidence="1">
    <location>
        <begin position="70"/>
        <end position="91"/>
    </location>
</feature>
<evidence type="ECO:0000313" key="2">
    <source>
        <dbReference type="EMBL" id="KAJ8994726.1"/>
    </source>
</evidence>
<protein>
    <submittedName>
        <fullName evidence="2">Uncharacterized protein</fullName>
    </submittedName>
</protein>
<sequence>MSDDKLKSKLSSIFLPKSTFSAENMSTSTSTSTRDPAVGSLLQRSRATSAPYRAPIIFSDRDRLQRKKQTKESEEAHAELLRHGIKVRDFQEEADGEAWAHDSTGNSVMVDHRQAQEPAGDGGCRSDQKATGEPES</sequence>
<feature type="compositionally biased region" description="Polar residues" evidence="1">
    <location>
        <begin position="21"/>
        <end position="34"/>
    </location>
</feature>
<feature type="region of interest" description="Disordered" evidence="1">
    <location>
        <begin position="60"/>
        <end position="136"/>
    </location>
</feature>
<name>A0AAN6J1P1_EXODE</name>
<reference evidence="2" key="1">
    <citation type="submission" date="2023-01" db="EMBL/GenBank/DDBJ databases">
        <title>Exophiala dermititidis isolated from Cystic Fibrosis Patient.</title>
        <authorList>
            <person name="Kurbessoian T."/>
            <person name="Crocker A."/>
            <person name="Murante D."/>
            <person name="Hogan D.A."/>
            <person name="Stajich J.E."/>
        </authorList>
    </citation>
    <scope>NUCLEOTIDE SEQUENCE</scope>
    <source>
        <strain evidence="2">Ex8</strain>
    </source>
</reference>
<comment type="caution">
    <text evidence="2">The sequence shown here is derived from an EMBL/GenBank/DDBJ whole genome shotgun (WGS) entry which is preliminary data.</text>
</comment>
<gene>
    <name evidence="2" type="ORF">HRR80_001430</name>
</gene>
<evidence type="ECO:0000313" key="3">
    <source>
        <dbReference type="Proteomes" id="UP001161757"/>
    </source>
</evidence>
<feature type="compositionally biased region" description="Basic and acidic residues" evidence="1">
    <location>
        <begin position="124"/>
        <end position="136"/>
    </location>
</feature>
<feature type="region of interest" description="Disordered" evidence="1">
    <location>
        <begin position="21"/>
        <end position="46"/>
    </location>
</feature>
<dbReference type="Proteomes" id="UP001161757">
    <property type="component" value="Unassembled WGS sequence"/>
</dbReference>
<dbReference type="EMBL" id="JAJGCB010000002">
    <property type="protein sequence ID" value="KAJ8994726.1"/>
    <property type="molecule type" value="Genomic_DNA"/>
</dbReference>
<evidence type="ECO:0000256" key="1">
    <source>
        <dbReference type="SAM" id="MobiDB-lite"/>
    </source>
</evidence>
<proteinExistence type="predicted"/>
<organism evidence="2 3">
    <name type="scientific">Exophiala dermatitidis</name>
    <name type="common">Black yeast-like fungus</name>
    <name type="synonym">Wangiella dermatitidis</name>
    <dbReference type="NCBI Taxonomy" id="5970"/>
    <lineage>
        <taxon>Eukaryota</taxon>
        <taxon>Fungi</taxon>
        <taxon>Dikarya</taxon>
        <taxon>Ascomycota</taxon>
        <taxon>Pezizomycotina</taxon>
        <taxon>Eurotiomycetes</taxon>
        <taxon>Chaetothyriomycetidae</taxon>
        <taxon>Chaetothyriales</taxon>
        <taxon>Herpotrichiellaceae</taxon>
        <taxon>Exophiala</taxon>
    </lineage>
</organism>